<dbReference type="InterPro" id="IPR015943">
    <property type="entry name" value="WD40/YVTN_repeat-like_dom_sf"/>
</dbReference>
<evidence type="ECO:0000313" key="5">
    <source>
        <dbReference type="EMBL" id="CCA69840.1"/>
    </source>
</evidence>
<feature type="domain" description="Vacuolar protein sorting-associated protein 8 central" evidence="3">
    <location>
        <begin position="747"/>
        <end position="957"/>
    </location>
</feature>
<dbReference type="SUPFAM" id="SSF50978">
    <property type="entry name" value="WD40 repeat-like"/>
    <property type="match status" value="1"/>
</dbReference>
<dbReference type="InterPro" id="IPR045111">
    <property type="entry name" value="Vps41/Vps8"/>
</dbReference>
<comment type="caution">
    <text evidence="5">The sequence shown here is derived from an EMBL/GenBank/DDBJ whole genome shotgun (WGS) entry which is preliminary data.</text>
</comment>
<evidence type="ECO:0000259" key="3">
    <source>
        <dbReference type="Pfam" id="PF12816"/>
    </source>
</evidence>
<dbReference type="Pfam" id="PF12816">
    <property type="entry name" value="TPR_Vps8"/>
    <property type="match status" value="1"/>
</dbReference>
<protein>
    <submittedName>
        <fullName evidence="5">Related to vacuolar protein sorting-associated protein-Laccaria bicolor</fullName>
    </submittedName>
</protein>
<dbReference type="Pfam" id="PF23410">
    <property type="entry name" value="Beta-prop_VPS8"/>
    <property type="match status" value="1"/>
</dbReference>
<organism evidence="5 6">
    <name type="scientific">Serendipita indica (strain DSM 11827)</name>
    <name type="common">Root endophyte fungus</name>
    <name type="synonym">Piriformospora indica</name>
    <dbReference type="NCBI Taxonomy" id="1109443"/>
    <lineage>
        <taxon>Eukaryota</taxon>
        <taxon>Fungi</taxon>
        <taxon>Dikarya</taxon>
        <taxon>Basidiomycota</taxon>
        <taxon>Agaricomycotina</taxon>
        <taxon>Agaricomycetes</taxon>
        <taxon>Sebacinales</taxon>
        <taxon>Serendipitaceae</taxon>
        <taxon>Serendipita</taxon>
    </lineage>
</organism>
<dbReference type="InParanoid" id="G4TEV0"/>
<gene>
    <name evidence="5" type="ORF">PIIN_03780</name>
</gene>
<dbReference type="Pfam" id="PF25066">
    <property type="entry name" value="TPR_VPS8_2"/>
    <property type="match status" value="1"/>
</dbReference>
<dbReference type="HOGENOM" id="CLU_000917_3_1_1"/>
<reference evidence="5 6" key="1">
    <citation type="journal article" date="2011" name="PLoS Pathog.">
        <title>Endophytic Life Strategies Decoded by Genome and Transcriptome Analyses of the Mutualistic Root Symbiont Piriformospora indica.</title>
        <authorList>
            <person name="Zuccaro A."/>
            <person name="Lahrmann U."/>
            <person name="Guldener U."/>
            <person name="Langen G."/>
            <person name="Pfiffi S."/>
            <person name="Biedenkopf D."/>
            <person name="Wong P."/>
            <person name="Samans B."/>
            <person name="Grimm C."/>
            <person name="Basiewicz M."/>
            <person name="Murat C."/>
            <person name="Martin F."/>
            <person name="Kogel K.H."/>
        </authorList>
    </citation>
    <scope>NUCLEOTIDE SEQUENCE [LARGE SCALE GENOMIC DNA]</scope>
    <source>
        <strain evidence="5 6">DSM 11827</strain>
    </source>
</reference>
<feature type="compositionally biased region" description="Polar residues" evidence="2">
    <location>
        <begin position="156"/>
        <end position="171"/>
    </location>
</feature>
<evidence type="ECO:0000259" key="4">
    <source>
        <dbReference type="Pfam" id="PF25066"/>
    </source>
</evidence>
<evidence type="ECO:0000256" key="1">
    <source>
        <dbReference type="ARBA" id="ARBA00009422"/>
    </source>
</evidence>
<dbReference type="STRING" id="1109443.G4TEV0"/>
<feature type="domain" description="VPS8-like TPR-like repeats" evidence="4">
    <location>
        <begin position="1311"/>
        <end position="1441"/>
    </location>
</feature>
<dbReference type="GO" id="GO:0006623">
    <property type="term" value="P:protein targeting to vacuole"/>
    <property type="evidence" value="ECO:0007669"/>
    <property type="project" value="InterPro"/>
</dbReference>
<feature type="region of interest" description="Disordered" evidence="2">
    <location>
        <begin position="370"/>
        <end position="390"/>
    </location>
</feature>
<dbReference type="Gene3D" id="2.130.10.10">
    <property type="entry name" value="YVTN repeat-like/Quinoprotein amine dehydrogenase"/>
    <property type="match status" value="1"/>
</dbReference>
<keyword evidence="6" id="KW-1185">Reference proteome</keyword>
<accession>G4TEV0</accession>
<feature type="compositionally biased region" description="Polar residues" evidence="2">
    <location>
        <begin position="107"/>
        <end position="119"/>
    </location>
</feature>
<proteinExistence type="inferred from homology"/>
<dbReference type="InterPro" id="IPR025941">
    <property type="entry name" value="Vps8_central_dom"/>
</dbReference>
<dbReference type="PANTHER" id="PTHR12616">
    <property type="entry name" value="VACUOLAR PROTEIN SORTING VPS41"/>
    <property type="match status" value="1"/>
</dbReference>
<dbReference type="GO" id="GO:0030897">
    <property type="term" value="C:HOPS complex"/>
    <property type="evidence" value="ECO:0007669"/>
    <property type="project" value="TreeGrafter"/>
</dbReference>
<feature type="compositionally biased region" description="Acidic residues" evidence="2">
    <location>
        <begin position="35"/>
        <end position="53"/>
    </location>
</feature>
<sequence>MSTSSPMDDHFEIEEDNRDYASRMDDILGSGDEQHDSDEDSGEGFVYDGEDAEPSGPYKEQLSEILEQNIDELDELEDAEHVGKLLQGSAPSNPEPSDEPEPPRDISTPSPTPKVTLTRPSFLHPNVSRLRSHLGAASASPVPSVSEQPHGGDTPSHMSALSRTSSNSNLQDVEILPHGANGKYKHERTPFRWSTMKSILERIRTNSVAPPKAASVLGNAEAPTVMAANGLICIGTTLGRVYVFDFKQNLKCICATKDSSMVSAIALSQDRTFVAVGHMDGQMHLFNLADPSKPVRTVPTLPRAAVLSGRREGHLHRSRITHIAFVGARHTAVVSSDEHGLVFYHSLGKVLFVEATDVLRLLGKYPEEAQAAVQSPKPGDQSPRSTIRGDGRKLRWIRQSPNILAMAPLPLGAIPNATDAYNIIAILTPLKLVIVALKPVAKTWLRKRRVEDRFASLKETRVSVAGCLSWYPAVTIKDEDTPGGAKNTVPTLVYTWGKAVTVLTVREELDERLVKSQKRGIPHEQAKLEFQQIGSWTAGGEIKAVEWLNAHQVLLLLDASIEVWDIRDGCQRIEKAKFLIMNISHIWVKIEQIKLRSYQQSICAYKGKIFVLGVKDILVGTLLSWTDHILGLVERGDSLAAIELATAYHLDTAPGNKNGLPRREDARKVMTGNQLRELMQASVRHAFSLDRLTDATHRTADNRGVDRTDLFEGLVPTCVRACKALDELDFLFEEVLEHYQNAGIQRIYLRALEPFLLDGTIPAVPPWITQQLISMHEEEEEFVKAEALIWHLDPMSLDINQAIRLCREQNLWDALIYVYTRALRDYVAPIVELIPLVRKVQKLRQLASTTGFTTAIEKEMEAITPDAYKVFPYIAATLCGSTYPSQTPLPKDDVSQAKSTVYAFLIDGRSRIWPSGPSGKLILTADEDGGTEPTYPYLRLLLRFDPESMLHTLDLAFEDSYLNDDNQGVGRLIIIKILLEMLGTGGFPPSDATLVRIFVARNVPKYPQYIKMPPSLLHTVLVGLASDNDADTREDRQLATEYLLSVYKPREEDNLITMFEEAGFYRILRTRYKAEKQWSSLLEAYLQDFDLPTSDLFRSLDEVFASSMKKGVIPRDVVLVTVDSLPRLLSLNLSGTASLLDRRMPDQHSRALEQLEGDDERQLVYLRTLLQPAKILPNASEGDTPPPSQHVEPAGVALFFELLSRTEPGGVIEALESLSGAIVLPDSITEIFKRNGAHDAVVLSLQQANKVDEAISYIEKACRTETGRIGTLLDNHASADRAKNLRSILERLERLGERSIKLCQANTGTSVPADQKWLRLLQSQILLVQGVADEINLSGFEEGDSILGPLRTLVQESFGALLLRSHSQGISFPTLFKELVTSTTEANKYSEEPSTELYSEFRMILTGMLESYRYEGELLTTSSALVNRDVNKLFEEWTRKRDYGWRPAQAVCGKCHRSVIPPIVVDGETESGETRPPSIRIVASGVLEHVECPA</sequence>
<feature type="compositionally biased region" description="Low complexity" evidence="2">
    <location>
        <begin position="136"/>
        <end position="146"/>
    </location>
</feature>
<name>G4TEV0_SERID</name>
<dbReference type="eggNOG" id="KOG2079">
    <property type="taxonomic scope" value="Eukaryota"/>
</dbReference>
<evidence type="ECO:0000313" key="6">
    <source>
        <dbReference type="Proteomes" id="UP000007148"/>
    </source>
</evidence>
<feature type="region of interest" description="Disordered" evidence="2">
    <location>
        <begin position="133"/>
        <end position="186"/>
    </location>
</feature>
<dbReference type="PANTHER" id="PTHR12616:SF8">
    <property type="entry name" value="VACUOLAR PROTEIN SORTING-ASSOCIATED PROTEIN 8 HOMOLOG"/>
    <property type="match status" value="1"/>
</dbReference>
<dbReference type="Proteomes" id="UP000007148">
    <property type="component" value="Unassembled WGS sequence"/>
</dbReference>
<dbReference type="OMA" id="NQLFFHQ"/>
<dbReference type="GO" id="GO:0034058">
    <property type="term" value="P:endosomal vesicle fusion"/>
    <property type="evidence" value="ECO:0007669"/>
    <property type="project" value="TreeGrafter"/>
</dbReference>
<dbReference type="InterPro" id="IPR036322">
    <property type="entry name" value="WD40_repeat_dom_sf"/>
</dbReference>
<feature type="region of interest" description="Disordered" evidence="2">
    <location>
        <begin position="77"/>
        <end position="121"/>
    </location>
</feature>
<dbReference type="OrthoDB" id="289913at2759"/>
<dbReference type="EMBL" id="CAFZ01000065">
    <property type="protein sequence ID" value="CCA69840.1"/>
    <property type="molecule type" value="Genomic_DNA"/>
</dbReference>
<feature type="region of interest" description="Disordered" evidence="2">
    <location>
        <begin position="1"/>
        <end position="57"/>
    </location>
</feature>
<dbReference type="GO" id="GO:0005770">
    <property type="term" value="C:late endosome"/>
    <property type="evidence" value="ECO:0007669"/>
    <property type="project" value="TreeGrafter"/>
</dbReference>
<comment type="similarity">
    <text evidence="1">Belongs to the VPS8 family.</text>
</comment>
<evidence type="ECO:0000256" key="2">
    <source>
        <dbReference type="SAM" id="MobiDB-lite"/>
    </source>
</evidence>
<dbReference type="InterPro" id="IPR059070">
    <property type="entry name" value="TPR_VPS8_2"/>
</dbReference>